<name>A0A835KWJ7_9POAL</name>
<proteinExistence type="predicted"/>
<reference evidence="1" key="1">
    <citation type="submission" date="2020-07" db="EMBL/GenBank/DDBJ databases">
        <title>Genome sequence and genetic diversity analysis of an under-domesticated orphan crop, white fonio (Digitaria exilis).</title>
        <authorList>
            <person name="Bennetzen J.L."/>
            <person name="Chen S."/>
            <person name="Ma X."/>
            <person name="Wang X."/>
            <person name="Yssel A.E.J."/>
            <person name="Chaluvadi S.R."/>
            <person name="Johnson M."/>
            <person name="Gangashetty P."/>
            <person name="Hamidou F."/>
            <person name="Sanogo M.D."/>
            <person name="Zwaenepoel A."/>
            <person name="Wallace J."/>
            <person name="Van De Peer Y."/>
            <person name="Van Deynze A."/>
        </authorList>
    </citation>
    <scope>NUCLEOTIDE SEQUENCE</scope>
    <source>
        <tissue evidence="1">Leaves</tissue>
    </source>
</reference>
<protein>
    <submittedName>
        <fullName evidence="1">Uncharacterized protein</fullName>
    </submittedName>
</protein>
<dbReference type="Proteomes" id="UP000636709">
    <property type="component" value="Unassembled WGS sequence"/>
</dbReference>
<sequence length="36" mass="4117">MAITTTAKLPRKASSSLVMLVVWEIWKERNARNFPA</sequence>
<keyword evidence="2" id="KW-1185">Reference proteome</keyword>
<accession>A0A835KWJ7</accession>
<dbReference type="EMBL" id="JACEFO010000183">
    <property type="protein sequence ID" value="KAF8779367.1"/>
    <property type="molecule type" value="Genomic_DNA"/>
</dbReference>
<evidence type="ECO:0000313" key="2">
    <source>
        <dbReference type="Proteomes" id="UP000636709"/>
    </source>
</evidence>
<evidence type="ECO:0000313" key="1">
    <source>
        <dbReference type="EMBL" id="KAF8779367.1"/>
    </source>
</evidence>
<gene>
    <name evidence="1" type="ORF">HU200_002634</name>
</gene>
<organism evidence="1 2">
    <name type="scientific">Digitaria exilis</name>
    <dbReference type="NCBI Taxonomy" id="1010633"/>
    <lineage>
        <taxon>Eukaryota</taxon>
        <taxon>Viridiplantae</taxon>
        <taxon>Streptophyta</taxon>
        <taxon>Embryophyta</taxon>
        <taxon>Tracheophyta</taxon>
        <taxon>Spermatophyta</taxon>
        <taxon>Magnoliopsida</taxon>
        <taxon>Liliopsida</taxon>
        <taxon>Poales</taxon>
        <taxon>Poaceae</taxon>
        <taxon>PACMAD clade</taxon>
        <taxon>Panicoideae</taxon>
        <taxon>Panicodae</taxon>
        <taxon>Paniceae</taxon>
        <taxon>Anthephorinae</taxon>
        <taxon>Digitaria</taxon>
    </lineage>
</organism>
<dbReference type="AlphaFoldDB" id="A0A835KWJ7"/>
<comment type="caution">
    <text evidence="1">The sequence shown here is derived from an EMBL/GenBank/DDBJ whole genome shotgun (WGS) entry which is preliminary data.</text>
</comment>